<dbReference type="EMBL" id="GG662855">
    <property type="protein sequence ID" value="EWS76548.1"/>
    <property type="molecule type" value="Genomic_DNA"/>
</dbReference>
<gene>
    <name evidence="2" type="ORF">TTHERM_000364288</name>
</gene>
<feature type="transmembrane region" description="Helical" evidence="1">
    <location>
        <begin position="99"/>
        <end position="117"/>
    </location>
</feature>
<reference evidence="3" key="1">
    <citation type="journal article" date="2006" name="PLoS Biol.">
        <title>Macronuclear genome sequence of the ciliate Tetrahymena thermophila, a model eukaryote.</title>
        <authorList>
            <person name="Eisen J.A."/>
            <person name="Coyne R.S."/>
            <person name="Wu M."/>
            <person name="Wu D."/>
            <person name="Thiagarajan M."/>
            <person name="Wortman J.R."/>
            <person name="Badger J.H."/>
            <person name="Ren Q."/>
            <person name="Amedeo P."/>
            <person name="Jones K.M."/>
            <person name="Tallon L.J."/>
            <person name="Delcher A.L."/>
            <person name="Salzberg S.L."/>
            <person name="Silva J.C."/>
            <person name="Haas B.J."/>
            <person name="Majoros W.H."/>
            <person name="Farzad M."/>
            <person name="Carlton J.M."/>
            <person name="Smith R.K. Jr."/>
            <person name="Garg J."/>
            <person name="Pearlman R.E."/>
            <person name="Karrer K.M."/>
            <person name="Sun L."/>
            <person name="Manning G."/>
            <person name="Elde N.C."/>
            <person name="Turkewitz A.P."/>
            <person name="Asai D.J."/>
            <person name="Wilkes D.E."/>
            <person name="Wang Y."/>
            <person name="Cai H."/>
            <person name="Collins K."/>
            <person name="Stewart B.A."/>
            <person name="Lee S.R."/>
            <person name="Wilamowska K."/>
            <person name="Weinberg Z."/>
            <person name="Ruzzo W.L."/>
            <person name="Wloga D."/>
            <person name="Gaertig J."/>
            <person name="Frankel J."/>
            <person name="Tsao C.-C."/>
            <person name="Gorovsky M.A."/>
            <person name="Keeling P.J."/>
            <person name="Waller R.F."/>
            <person name="Patron N.J."/>
            <person name="Cherry J.M."/>
            <person name="Stover N.A."/>
            <person name="Krieger C.J."/>
            <person name="del Toro C."/>
            <person name="Ryder H.F."/>
            <person name="Williamson S.C."/>
            <person name="Barbeau R.A."/>
            <person name="Hamilton E.P."/>
            <person name="Orias E."/>
        </authorList>
    </citation>
    <scope>NUCLEOTIDE SEQUENCE [LARGE SCALE GENOMIC DNA]</scope>
    <source>
        <strain evidence="3">SB210</strain>
    </source>
</reference>
<dbReference type="GeneID" id="24438616"/>
<feature type="transmembrane region" description="Helical" evidence="1">
    <location>
        <begin position="51"/>
        <end position="70"/>
    </location>
</feature>
<feature type="transmembrane region" description="Helical" evidence="1">
    <location>
        <begin position="160"/>
        <end position="176"/>
    </location>
</feature>
<evidence type="ECO:0000256" key="1">
    <source>
        <dbReference type="SAM" id="Phobius"/>
    </source>
</evidence>
<accession>W7XH90</accession>
<name>W7XH90_TETTS</name>
<dbReference type="Proteomes" id="UP000009168">
    <property type="component" value="Unassembled WGS sequence"/>
</dbReference>
<dbReference type="AlphaFoldDB" id="W7XH90"/>
<keyword evidence="1" id="KW-1133">Transmembrane helix</keyword>
<feature type="transmembrane region" description="Helical" evidence="1">
    <location>
        <begin position="123"/>
        <end position="140"/>
    </location>
</feature>
<organism evidence="2 3">
    <name type="scientific">Tetrahymena thermophila (strain SB210)</name>
    <dbReference type="NCBI Taxonomy" id="312017"/>
    <lineage>
        <taxon>Eukaryota</taxon>
        <taxon>Sar</taxon>
        <taxon>Alveolata</taxon>
        <taxon>Ciliophora</taxon>
        <taxon>Intramacronucleata</taxon>
        <taxon>Oligohymenophorea</taxon>
        <taxon>Hymenostomatida</taxon>
        <taxon>Tetrahymenina</taxon>
        <taxon>Tetrahymenidae</taxon>
        <taxon>Tetrahymena</taxon>
    </lineage>
</organism>
<evidence type="ECO:0000313" key="3">
    <source>
        <dbReference type="Proteomes" id="UP000009168"/>
    </source>
</evidence>
<evidence type="ECO:0000313" key="2">
    <source>
        <dbReference type="EMBL" id="EWS76548.1"/>
    </source>
</evidence>
<proteinExistence type="predicted"/>
<dbReference type="PANTHER" id="PTHR11319">
    <property type="entry name" value="G PROTEIN-COUPLED RECEPTOR-RELATED"/>
    <property type="match status" value="1"/>
</dbReference>
<feature type="transmembrane region" description="Helical" evidence="1">
    <location>
        <begin position="188"/>
        <end position="208"/>
    </location>
</feature>
<keyword evidence="3" id="KW-1185">Reference proteome</keyword>
<keyword evidence="1" id="KW-0472">Membrane</keyword>
<dbReference type="RefSeq" id="XP_012650920.1">
    <property type="nucleotide sequence ID" value="XM_012795466.1"/>
</dbReference>
<dbReference type="KEGG" id="tet:TTHERM_000364288"/>
<dbReference type="InParanoid" id="W7XH90"/>
<keyword evidence="1 2" id="KW-0812">Transmembrane</keyword>
<sequence>MIFHTHFIFFQVGQIQYFTKSLTCTKIGNQLYNPYDLRIKCYDADTLKFNYPFSITILLFRTFLPLLVLYNIKKNKNKLNECTIKYKYGYYYEEFQREYYYWEFIRTYLKILLIYIYTIIQPYYQITSLVGSLIIIGLYLKVVQQTNPFFSKTLQKSEILCYLLIVIKLFLSGLKLDGDNKSILFANMIQFIIDYSFFSYCFFSILLLKIKSKSSKLGMFLMMLITKILPKKCYESLQNNISFRTFYLWRLIYRNLAVITKLKPELYSNISQLNMSKKELSRITQKKKSYVAKKIVGLENTQTLEDKSLIGGSPFISQITQNYSFIKRPQQTVNPLNILSNSIYQTRLNTFQQTKDISKQKSKKIEVLDLSDIS</sequence>
<protein>
    <submittedName>
        <fullName evidence="2">Transmembrane protein, putative</fullName>
    </submittedName>
</protein>
<dbReference type="PANTHER" id="PTHR11319:SF35">
    <property type="entry name" value="OUTER MEMBRANE PROTEIN PMPC-RELATED"/>
    <property type="match status" value="1"/>
</dbReference>